<evidence type="ECO:0000313" key="2">
    <source>
        <dbReference type="EMBL" id="QYX81863.1"/>
    </source>
</evidence>
<sequence>MLKRGGTVIITTGPPDPAFTREGGAHTVVRLAVAALSYRIRRRARRHQVTYSYLFMKAGGDRLRELAAEIIRPFVDSAFDFGQICEAMAHLGKDAPRTHQGRQGRHPCGMTTPDLPPPVARPPSPPRTERVAVSGGA</sequence>
<dbReference type="Proteomes" id="UP000827138">
    <property type="component" value="Chromosome"/>
</dbReference>
<evidence type="ECO:0000313" key="3">
    <source>
        <dbReference type="Proteomes" id="UP000827138"/>
    </source>
</evidence>
<proteinExistence type="predicted"/>
<organism evidence="2 3">
    <name type="scientific">Streptomyces akebiae</name>
    <dbReference type="NCBI Taxonomy" id="2865673"/>
    <lineage>
        <taxon>Bacteria</taxon>
        <taxon>Bacillati</taxon>
        <taxon>Actinomycetota</taxon>
        <taxon>Actinomycetes</taxon>
        <taxon>Kitasatosporales</taxon>
        <taxon>Streptomycetaceae</taxon>
        <taxon>Streptomyces</taxon>
    </lineage>
</organism>
<feature type="compositionally biased region" description="Pro residues" evidence="1">
    <location>
        <begin position="114"/>
        <end position="126"/>
    </location>
</feature>
<gene>
    <name evidence="2" type="ORF">K1J60_39645</name>
</gene>
<dbReference type="RefSeq" id="WP_220650429.1">
    <property type="nucleotide sequence ID" value="NZ_CP080647.1"/>
</dbReference>
<protein>
    <submittedName>
        <fullName evidence="2">Uncharacterized protein</fullName>
    </submittedName>
</protein>
<name>A0ABX8Y103_9ACTN</name>
<evidence type="ECO:0000256" key="1">
    <source>
        <dbReference type="SAM" id="MobiDB-lite"/>
    </source>
</evidence>
<dbReference type="EMBL" id="CP080647">
    <property type="protein sequence ID" value="QYX81863.1"/>
    <property type="molecule type" value="Genomic_DNA"/>
</dbReference>
<keyword evidence="3" id="KW-1185">Reference proteome</keyword>
<accession>A0ABX8Y103</accession>
<reference evidence="2 3" key="1">
    <citation type="submission" date="2021-08" db="EMBL/GenBank/DDBJ databases">
        <authorList>
            <person name="Ping M."/>
        </authorList>
    </citation>
    <scope>NUCLEOTIDE SEQUENCE [LARGE SCALE GENOMIC DNA]</scope>
    <source>
        <strain evidence="2 3">MG28</strain>
    </source>
</reference>
<feature type="region of interest" description="Disordered" evidence="1">
    <location>
        <begin position="95"/>
        <end position="137"/>
    </location>
</feature>